<dbReference type="EMBL" id="LAZR01027291">
    <property type="protein sequence ID" value="KKL66171.1"/>
    <property type="molecule type" value="Genomic_DNA"/>
</dbReference>
<reference evidence="3" key="1">
    <citation type="journal article" date="2015" name="Nature">
        <title>Complex archaea that bridge the gap between prokaryotes and eukaryotes.</title>
        <authorList>
            <person name="Spang A."/>
            <person name="Saw J.H."/>
            <person name="Jorgensen S.L."/>
            <person name="Zaremba-Niedzwiedzka K."/>
            <person name="Martijn J."/>
            <person name="Lind A.E."/>
            <person name="van Eijk R."/>
            <person name="Schleper C."/>
            <person name="Guy L."/>
            <person name="Ettema T.J."/>
        </authorList>
    </citation>
    <scope>NUCLEOTIDE SEQUENCE</scope>
</reference>
<dbReference type="AlphaFoldDB" id="A0A0F9EIN3"/>
<accession>A0A0F9EIN3</accession>
<dbReference type="InterPro" id="IPR010982">
    <property type="entry name" value="Lambda_DNA-bd_dom_sf"/>
</dbReference>
<dbReference type="PROSITE" id="PS50943">
    <property type="entry name" value="HTH_CROC1"/>
    <property type="match status" value="1"/>
</dbReference>
<name>A0A0F9EIN3_9ZZZZ</name>
<dbReference type="GO" id="GO:0003677">
    <property type="term" value="F:DNA binding"/>
    <property type="evidence" value="ECO:0007669"/>
    <property type="project" value="InterPro"/>
</dbReference>
<dbReference type="EMBL" id="LAZR01037711">
    <property type="protein sequence ID" value="KKL21490.1"/>
    <property type="molecule type" value="Genomic_DNA"/>
</dbReference>
<feature type="domain" description="HTH cro/C1-type" evidence="1">
    <location>
        <begin position="22"/>
        <end position="62"/>
    </location>
</feature>
<dbReference type="CDD" id="cd00093">
    <property type="entry name" value="HTH_XRE"/>
    <property type="match status" value="1"/>
</dbReference>
<evidence type="ECO:0000313" key="2">
    <source>
        <dbReference type="EMBL" id="KKL21490.1"/>
    </source>
</evidence>
<evidence type="ECO:0000259" key="1">
    <source>
        <dbReference type="PROSITE" id="PS50943"/>
    </source>
</evidence>
<proteinExistence type="predicted"/>
<sequence length="145" mass="15868">MLTLKVKDFMGWQIASDFAARIKNLREVLGLTQAALGMMLGVNGSQVSMWERGEQRPHKKSLNRWAEEQGWPVKIFAEGGPMPLDAVNLDANGTLGVEAAMVLRKIGKASEALSRASGLLADGATEEAKAVLRRTIRVEDYDEDV</sequence>
<dbReference type="SMART" id="SM00530">
    <property type="entry name" value="HTH_XRE"/>
    <property type="match status" value="1"/>
</dbReference>
<dbReference type="InterPro" id="IPR001387">
    <property type="entry name" value="Cro/C1-type_HTH"/>
</dbReference>
<dbReference type="SUPFAM" id="SSF47413">
    <property type="entry name" value="lambda repressor-like DNA-binding domains"/>
    <property type="match status" value="1"/>
</dbReference>
<evidence type="ECO:0000313" key="3">
    <source>
        <dbReference type="EMBL" id="KKL66171.1"/>
    </source>
</evidence>
<dbReference type="Gene3D" id="1.10.260.40">
    <property type="entry name" value="lambda repressor-like DNA-binding domains"/>
    <property type="match status" value="1"/>
</dbReference>
<gene>
    <name evidence="3" type="ORF">LCGC14_2147630</name>
    <name evidence="2" type="ORF">LCGC14_2444910</name>
</gene>
<dbReference type="Pfam" id="PF01381">
    <property type="entry name" value="HTH_3"/>
    <property type="match status" value="1"/>
</dbReference>
<comment type="caution">
    <text evidence="3">The sequence shown here is derived from an EMBL/GenBank/DDBJ whole genome shotgun (WGS) entry which is preliminary data.</text>
</comment>
<organism evidence="3">
    <name type="scientific">marine sediment metagenome</name>
    <dbReference type="NCBI Taxonomy" id="412755"/>
    <lineage>
        <taxon>unclassified sequences</taxon>
        <taxon>metagenomes</taxon>
        <taxon>ecological metagenomes</taxon>
    </lineage>
</organism>
<protein>
    <recommendedName>
        <fullName evidence="1">HTH cro/C1-type domain-containing protein</fullName>
    </recommendedName>
</protein>